<dbReference type="InterPro" id="IPR036034">
    <property type="entry name" value="PDZ_sf"/>
</dbReference>
<keyword evidence="2" id="KW-0645">Protease</keyword>
<dbReference type="Pfam" id="PF13365">
    <property type="entry name" value="Trypsin_2"/>
    <property type="match status" value="1"/>
</dbReference>
<dbReference type="PANTHER" id="PTHR22939:SF129">
    <property type="entry name" value="SERINE PROTEASE HTRA2, MITOCHONDRIAL"/>
    <property type="match status" value="1"/>
</dbReference>
<dbReference type="NCBIfam" id="NF041521">
    <property type="entry name" value="HhoA_HhoB_HtrA"/>
    <property type="match status" value="1"/>
</dbReference>
<dbReference type="Pfam" id="PF13180">
    <property type="entry name" value="PDZ_2"/>
    <property type="match status" value="1"/>
</dbReference>
<proteinExistence type="inferred from homology"/>
<evidence type="ECO:0000256" key="1">
    <source>
        <dbReference type="ARBA" id="ARBA00010541"/>
    </source>
</evidence>
<gene>
    <name evidence="6" type="ORF">CEN50_05660</name>
</gene>
<keyword evidence="3" id="KW-0378">Hydrolase</keyword>
<dbReference type="PROSITE" id="PS50106">
    <property type="entry name" value="PDZ"/>
    <property type="match status" value="1"/>
</dbReference>
<evidence type="ECO:0000256" key="3">
    <source>
        <dbReference type="ARBA" id="ARBA00022801"/>
    </source>
</evidence>
<dbReference type="SUPFAM" id="SSF50156">
    <property type="entry name" value="PDZ domain-like"/>
    <property type="match status" value="1"/>
</dbReference>
<evidence type="ECO:0000313" key="6">
    <source>
        <dbReference type="EMBL" id="PLZ99826.1"/>
    </source>
</evidence>
<dbReference type="InterPro" id="IPR043504">
    <property type="entry name" value="Peptidase_S1_PA_chymotrypsin"/>
</dbReference>
<dbReference type="GO" id="GO:0004252">
    <property type="term" value="F:serine-type endopeptidase activity"/>
    <property type="evidence" value="ECO:0007669"/>
    <property type="project" value="InterPro"/>
</dbReference>
<dbReference type="InterPro" id="IPR048172">
    <property type="entry name" value="HhoA_HhoB_HtrA-like"/>
</dbReference>
<dbReference type="RefSeq" id="WP_102171817.1">
    <property type="nucleotide sequence ID" value="NZ_NMQA01000058.1"/>
</dbReference>
<organism evidence="6 7">
    <name type="scientific">Fischerella thermalis CCMEE 5268</name>
    <dbReference type="NCBI Taxonomy" id="2019662"/>
    <lineage>
        <taxon>Bacteria</taxon>
        <taxon>Bacillati</taxon>
        <taxon>Cyanobacteriota</taxon>
        <taxon>Cyanophyceae</taxon>
        <taxon>Nostocales</taxon>
        <taxon>Hapalosiphonaceae</taxon>
        <taxon>Fischerella</taxon>
    </lineage>
</organism>
<dbReference type="InterPro" id="IPR009003">
    <property type="entry name" value="Peptidase_S1_PA"/>
</dbReference>
<dbReference type="InterPro" id="IPR001478">
    <property type="entry name" value="PDZ"/>
</dbReference>
<name>A0A2N6KJL6_9CYAN</name>
<evidence type="ECO:0000313" key="7">
    <source>
        <dbReference type="Proteomes" id="UP000235025"/>
    </source>
</evidence>
<dbReference type="InterPro" id="IPR001940">
    <property type="entry name" value="Peptidase_S1C"/>
</dbReference>
<dbReference type="Gene3D" id="2.40.10.10">
    <property type="entry name" value="Trypsin-like serine proteases"/>
    <property type="match status" value="2"/>
</dbReference>
<accession>A0A2N6KJL6</accession>
<evidence type="ECO:0000259" key="5">
    <source>
        <dbReference type="PROSITE" id="PS50106"/>
    </source>
</evidence>
<dbReference type="SMART" id="SM00228">
    <property type="entry name" value="PDZ"/>
    <property type="match status" value="1"/>
</dbReference>
<dbReference type="EMBL" id="NMQA01000058">
    <property type="protein sequence ID" value="PLZ99826.1"/>
    <property type="molecule type" value="Genomic_DNA"/>
</dbReference>
<dbReference type="AlphaFoldDB" id="A0A2N6KJL6"/>
<evidence type="ECO:0000256" key="4">
    <source>
        <dbReference type="SAM" id="MobiDB-lite"/>
    </source>
</evidence>
<protein>
    <submittedName>
        <fullName evidence="6">Peptidase S1</fullName>
    </submittedName>
</protein>
<feature type="domain" description="PDZ" evidence="5">
    <location>
        <begin position="336"/>
        <end position="394"/>
    </location>
</feature>
<dbReference type="SUPFAM" id="SSF50494">
    <property type="entry name" value="Trypsin-like serine proteases"/>
    <property type="match status" value="1"/>
</dbReference>
<dbReference type="PANTHER" id="PTHR22939">
    <property type="entry name" value="SERINE PROTEASE FAMILY S1C HTRA-RELATED"/>
    <property type="match status" value="1"/>
</dbReference>
<dbReference type="Proteomes" id="UP000235025">
    <property type="component" value="Unassembled WGS sequence"/>
</dbReference>
<comment type="caution">
    <text evidence="6">The sequence shown here is derived from an EMBL/GenBank/DDBJ whole genome shotgun (WGS) entry which is preliminary data.</text>
</comment>
<dbReference type="PRINTS" id="PR00834">
    <property type="entry name" value="PROTEASES2C"/>
</dbReference>
<sequence>MRIPSSFFTFFSTSARWYKHSGNQKIAYLLLPFVGITVGFLSSCTRDLSKQVPSPAVPSPTSTINDRPLTPTADDNNFVVAVVEKVEPAVVQINTSRTVKTPVPQLPDALNDPFFRRFFGEALPTQPQERVVRGLGSGFVIDPNGRIITNAHVVDNADTVTVSFSDGRTFEGKVLGTDPVTDVAVVQIPGNNLPTVEIANPESVRPGQWAIAIGNPLGLQQTVTVGVISAIDRSLNLSTRPSSYIQTDAAINPGNSGGPLLNARGQVIGVNTAIIQGAEGIGFAIPIDTAQRIAQDLITEGKVEYPYLGIEMLPITPEIKQRINNYPNSNLRIEAEQGLLIVRIISGSPAARSGLRIGDVIQEVNNQPVTTPNQLLQILDKSGVGSNLQIEALRNGQTLQFTVRPEPLPSPTNTNPNNS</sequence>
<reference evidence="6 7" key="1">
    <citation type="submission" date="2017-07" db="EMBL/GenBank/DDBJ databases">
        <title>Genomes of Fischerella (Mastigocladus) sp. strains.</title>
        <authorList>
            <person name="Miller S.R."/>
        </authorList>
    </citation>
    <scope>NUCLEOTIDE SEQUENCE [LARGE SCALE GENOMIC DNA]</scope>
    <source>
        <strain evidence="6 7">CCMEE 5268</strain>
    </source>
</reference>
<dbReference type="GO" id="GO:0006508">
    <property type="term" value="P:proteolysis"/>
    <property type="evidence" value="ECO:0007669"/>
    <property type="project" value="UniProtKB-KW"/>
</dbReference>
<evidence type="ECO:0000256" key="2">
    <source>
        <dbReference type="ARBA" id="ARBA00022670"/>
    </source>
</evidence>
<feature type="region of interest" description="Disordered" evidence="4">
    <location>
        <begin position="51"/>
        <end position="70"/>
    </location>
</feature>
<comment type="similarity">
    <text evidence="1">Belongs to the peptidase S1C family.</text>
</comment>
<dbReference type="Gene3D" id="2.30.42.10">
    <property type="match status" value="1"/>
</dbReference>